<evidence type="ECO:0000256" key="2">
    <source>
        <dbReference type="SAM" id="SignalP"/>
    </source>
</evidence>
<dbReference type="AlphaFoldDB" id="A0A1L9USU2"/>
<gene>
    <name evidence="3" type="ORF">ASPBRDRAFT_39894</name>
</gene>
<reference evidence="4" key="1">
    <citation type="journal article" date="2017" name="Genome Biol.">
        <title>Comparative genomics reveals high biological diversity and specific adaptations in the industrially and medically important fungal genus Aspergillus.</title>
        <authorList>
            <person name="de Vries R.P."/>
            <person name="Riley R."/>
            <person name="Wiebenga A."/>
            <person name="Aguilar-Osorio G."/>
            <person name="Amillis S."/>
            <person name="Uchima C.A."/>
            <person name="Anderluh G."/>
            <person name="Asadollahi M."/>
            <person name="Askin M."/>
            <person name="Barry K."/>
            <person name="Battaglia E."/>
            <person name="Bayram O."/>
            <person name="Benocci T."/>
            <person name="Braus-Stromeyer S.A."/>
            <person name="Caldana C."/>
            <person name="Canovas D."/>
            <person name="Cerqueira G.C."/>
            <person name="Chen F."/>
            <person name="Chen W."/>
            <person name="Choi C."/>
            <person name="Clum A."/>
            <person name="Dos Santos R.A."/>
            <person name="Damasio A.R."/>
            <person name="Diallinas G."/>
            <person name="Emri T."/>
            <person name="Fekete E."/>
            <person name="Flipphi M."/>
            <person name="Freyberg S."/>
            <person name="Gallo A."/>
            <person name="Gournas C."/>
            <person name="Habgood R."/>
            <person name="Hainaut M."/>
            <person name="Harispe M.L."/>
            <person name="Henrissat B."/>
            <person name="Hilden K.S."/>
            <person name="Hope R."/>
            <person name="Hossain A."/>
            <person name="Karabika E."/>
            <person name="Karaffa L."/>
            <person name="Karanyi Z."/>
            <person name="Krasevec N."/>
            <person name="Kuo A."/>
            <person name="Kusch H."/>
            <person name="LaButti K."/>
            <person name="Lagendijk E.L."/>
            <person name="Lapidus A."/>
            <person name="Levasseur A."/>
            <person name="Lindquist E."/>
            <person name="Lipzen A."/>
            <person name="Logrieco A.F."/>
            <person name="MacCabe A."/>
            <person name="Maekelae M.R."/>
            <person name="Malavazi I."/>
            <person name="Melin P."/>
            <person name="Meyer V."/>
            <person name="Mielnichuk N."/>
            <person name="Miskei M."/>
            <person name="Molnar A.P."/>
            <person name="Mule G."/>
            <person name="Ngan C.Y."/>
            <person name="Orejas M."/>
            <person name="Orosz E."/>
            <person name="Ouedraogo J.P."/>
            <person name="Overkamp K.M."/>
            <person name="Park H.-S."/>
            <person name="Perrone G."/>
            <person name="Piumi F."/>
            <person name="Punt P.J."/>
            <person name="Ram A.F."/>
            <person name="Ramon A."/>
            <person name="Rauscher S."/>
            <person name="Record E."/>
            <person name="Riano-Pachon D.M."/>
            <person name="Robert V."/>
            <person name="Roehrig J."/>
            <person name="Ruller R."/>
            <person name="Salamov A."/>
            <person name="Salih N.S."/>
            <person name="Samson R.A."/>
            <person name="Sandor E."/>
            <person name="Sanguinetti M."/>
            <person name="Schuetze T."/>
            <person name="Sepcic K."/>
            <person name="Shelest E."/>
            <person name="Sherlock G."/>
            <person name="Sophianopoulou V."/>
            <person name="Squina F.M."/>
            <person name="Sun H."/>
            <person name="Susca A."/>
            <person name="Todd R.B."/>
            <person name="Tsang A."/>
            <person name="Unkles S.E."/>
            <person name="van de Wiele N."/>
            <person name="van Rossen-Uffink D."/>
            <person name="Oliveira J.V."/>
            <person name="Vesth T.C."/>
            <person name="Visser J."/>
            <person name="Yu J.-H."/>
            <person name="Zhou M."/>
            <person name="Andersen M.R."/>
            <person name="Archer D.B."/>
            <person name="Baker S.E."/>
            <person name="Benoit I."/>
            <person name="Brakhage A.A."/>
            <person name="Braus G.H."/>
            <person name="Fischer R."/>
            <person name="Frisvad J.C."/>
            <person name="Goldman G.H."/>
            <person name="Houbraken J."/>
            <person name="Oakley B."/>
            <person name="Pocsi I."/>
            <person name="Scazzocchio C."/>
            <person name="Seiboth B."/>
            <person name="vanKuyk P.A."/>
            <person name="Wortman J."/>
            <person name="Dyer P.S."/>
            <person name="Grigoriev I.V."/>
        </authorList>
    </citation>
    <scope>NUCLEOTIDE SEQUENCE [LARGE SCALE GENOMIC DNA]</scope>
    <source>
        <strain evidence="4">CBS 101740 / IMI 381727 / IBT 21946</strain>
    </source>
</reference>
<organism evidence="3 4">
    <name type="scientific">Aspergillus brasiliensis (strain CBS 101740 / IMI 381727 / IBT 21946)</name>
    <dbReference type="NCBI Taxonomy" id="767769"/>
    <lineage>
        <taxon>Eukaryota</taxon>
        <taxon>Fungi</taxon>
        <taxon>Dikarya</taxon>
        <taxon>Ascomycota</taxon>
        <taxon>Pezizomycotina</taxon>
        <taxon>Eurotiomycetes</taxon>
        <taxon>Eurotiomycetidae</taxon>
        <taxon>Eurotiales</taxon>
        <taxon>Aspergillaceae</taxon>
        <taxon>Aspergillus</taxon>
        <taxon>Aspergillus subgen. Circumdati</taxon>
    </lineage>
</organism>
<protein>
    <submittedName>
        <fullName evidence="3">Uncharacterized protein</fullName>
    </submittedName>
</protein>
<dbReference type="GeneID" id="93576727"/>
<evidence type="ECO:0000313" key="3">
    <source>
        <dbReference type="EMBL" id="OJJ74701.1"/>
    </source>
</evidence>
<keyword evidence="2" id="KW-0732">Signal</keyword>
<keyword evidence="1" id="KW-1133">Transmembrane helix</keyword>
<dbReference type="RefSeq" id="XP_067481949.1">
    <property type="nucleotide sequence ID" value="XM_067624239.1"/>
</dbReference>
<feature type="transmembrane region" description="Helical" evidence="1">
    <location>
        <begin position="28"/>
        <end position="50"/>
    </location>
</feature>
<accession>A0A1L9USU2</accession>
<name>A0A1L9USU2_ASPBC</name>
<sequence>MGLACVWIVVYLLLCCCCICQKGPNRALRGYPCLCTPSCIVPFSFSLVLLGDLR</sequence>
<dbReference type="Proteomes" id="UP000184499">
    <property type="component" value="Unassembled WGS sequence"/>
</dbReference>
<evidence type="ECO:0000256" key="1">
    <source>
        <dbReference type="SAM" id="Phobius"/>
    </source>
</evidence>
<feature type="chain" id="PRO_5009887794" evidence="2">
    <location>
        <begin position="21"/>
        <end position="54"/>
    </location>
</feature>
<keyword evidence="1" id="KW-0812">Transmembrane</keyword>
<dbReference type="VEuPathDB" id="FungiDB:ASPBRDRAFT_39894"/>
<feature type="signal peptide" evidence="2">
    <location>
        <begin position="1"/>
        <end position="20"/>
    </location>
</feature>
<evidence type="ECO:0000313" key="4">
    <source>
        <dbReference type="Proteomes" id="UP000184499"/>
    </source>
</evidence>
<keyword evidence="4" id="KW-1185">Reference proteome</keyword>
<proteinExistence type="predicted"/>
<dbReference type="EMBL" id="KV878681">
    <property type="protein sequence ID" value="OJJ74701.1"/>
    <property type="molecule type" value="Genomic_DNA"/>
</dbReference>
<keyword evidence="1" id="KW-0472">Membrane</keyword>